<feature type="binding site" evidence="13">
    <location>
        <position position="168"/>
    </location>
    <ligand>
        <name>substrate</name>
    </ligand>
</feature>
<dbReference type="GO" id="GO:0046104">
    <property type="term" value="P:thymidine metabolic process"/>
    <property type="evidence" value="ECO:0007669"/>
    <property type="project" value="TreeGrafter"/>
</dbReference>
<sequence>MGLSIIMGNMFSGKTSELIRRLKRLKVIGKNILVVNSAKDTRSPDEVLKTHDNVKFNCRKVYDLFDIIYTDEFDEADIIAIDEAQFFPRLKKFVENVLMMDKTIILAGLDGDSFQRKFGELIDCIPLASEVTKLSALCMVCNNGTPGPFTQRKVDDKTLELIGGSDMYSAVCRKHLNL</sequence>
<evidence type="ECO:0000256" key="10">
    <source>
        <dbReference type="ARBA" id="ARBA00022840"/>
    </source>
</evidence>
<gene>
    <name evidence="16" type="primary">TK</name>
</gene>
<feature type="active site" description="Proton acceptor" evidence="12">
    <location>
        <position position="83"/>
    </location>
</feature>
<name>A0AAU7YQF8_9PHYC</name>
<dbReference type="Gene3D" id="3.40.50.300">
    <property type="entry name" value="P-loop containing nucleotide triphosphate hydrolases"/>
    <property type="match status" value="1"/>
</dbReference>
<dbReference type="InterPro" id="IPR001267">
    <property type="entry name" value="Thymidine_kinase"/>
</dbReference>
<dbReference type="GO" id="GO:0046872">
    <property type="term" value="F:metal ion binding"/>
    <property type="evidence" value="ECO:0007669"/>
    <property type="project" value="UniProtKB-KW"/>
</dbReference>
<organism evidence="16">
    <name type="scientific">Micromonas commoda virus</name>
    <dbReference type="NCBI Taxonomy" id="3057169"/>
    <lineage>
        <taxon>Viruses</taxon>
        <taxon>Varidnaviria</taxon>
        <taxon>Bamfordvirae</taxon>
        <taxon>Nucleocytoviricota</taxon>
        <taxon>Megaviricetes</taxon>
        <taxon>Algavirales</taxon>
        <taxon>Phycodnaviridae</taxon>
    </lineage>
</organism>
<reference evidence="16" key="1">
    <citation type="submission" date="2024-06" db="EMBL/GenBank/DDBJ databases">
        <title>Evidence of context-dependent and transient costs of resisting viral infection in isolates of the marine microalga Micromonas sp. (class Mamiellophyceae).</title>
        <authorList>
            <person name="Bedi de Silva A."/>
            <person name="Schvarcz C.R."/>
            <person name="Steward G.R."/>
            <person name="Edwards K.F."/>
        </authorList>
    </citation>
    <scope>NUCLEOTIDE SEQUENCE</scope>
    <source>
        <strain evidence="16">McV-KB2</strain>
    </source>
</reference>
<evidence type="ECO:0000256" key="6">
    <source>
        <dbReference type="ARBA" id="ARBA00022723"/>
    </source>
</evidence>
<evidence type="ECO:0000256" key="14">
    <source>
        <dbReference type="RuleBase" id="RU000544"/>
    </source>
</evidence>
<evidence type="ECO:0000313" key="16">
    <source>
        <dbReference type="EMBL" id="XCA47380.1"/>
    </source>
</evidence>
<evidence type="ECO:0000256" key="15">
    <source>
        <dbReference type="RuleBase" id="RU004165"/>
    </source>
</evidence>
<evidence type="ECO:0000256" key="5">
    <source>
        <dbReference type="ARBA" id="ARBA00022679"/>
    </source>
</evidence>
<dbReference type="Pfam" id="PF00265">
    <property type="entry name" value="TK"/>
    <property type="match status" value="1"/>
</dbReference>
<dbReference type="GO" id="GO:0005524">
    <property type="term" value="F:ATP binding"/>
    <property type="evidence" value="ECO:0007669"/>
    <property type="project" value="UniProtKB-KW"/>
</dbReference>
<dbReference type="EMBL" id="PP911589">
    <property type="protein sequence ID" value="XCA47380.1"/>
    <property type="molecule type" value="Genomic_DNA"/>
</dbReference>
<dbReference type="GO" id="GO:0004797">
    <property type="term" value="F:thymidine kinase activity"/>
    <property type="evidence" value="ECO:0007669"/>
    <property type="project" value="UniProtKB-EC"/>
</dbReference>
<keyword evidence="6" id="KW-0479">Metal-binding</keyword>
<evidence type="ECO:0000256" key="13">
    <source>
        <dbReference type="PIRSR" id="PIRSR035805-2"/>
    </source>
</evidence>
<dbReference type="EC" id="2.7.1.21" evidence="2 14"/>
<keyword evidence="4 14" id="KW-0237">DNA synthesis</keyword>
<keyword evidence="5 14" id="KW-0808">Transferase</keyword>
<evidence type="ECO:0000256" key="11">
    <source>
        <dbReference type="ARBA" id="ARBA00048254"/>
    </source>
</evidence>
<evidence type="ECO:0000256" key="2">
    <source>
        <dbReference type="ARBA" id="ARBA00012118"/>
    </source>
</evidence>
<dbReference type="InterPro" id="IPR027417">
    <property type="entry name" value="P-loop_NTPase"/>
</dbReference>
<evidence type="ECO:0000256" key="4">
    <source>
        <dbReference type="ARBA" id="ARBA00022634"/>
    </source>
</evidence>
<dbReference type="Gene3D" id="3.30.60.20">
    <property type="match status" value="1"/>
</dbReference>
<protein>
    <recommendedName>
        <fullName evidence="3 14">Thymidine kinase</fullName>
        <ecNumber evidence="2 14">2.7.1.21</ecNumber>
    </recommendedName>
</protein>
<dbReference type="FunFam" id="3.40.50.300:FF:000948">
    <property type="entry name" value="Thymidine kinase"/>
    <property type="match status" value="1"/>
</dbReference>
<comment type="catalytic activity">
    <reaction evidence="11 14">
        <text>thymidine + ATP = dTMP + ADP + H(+)</text>
        <dbReference type="Rhea" id="RHEA:19129"/>
        <dbReference type="ChEBI" id="CHEBI:15378"/>
        <dbReference type="ChEBI" id="CHEBI:17748"/>
        <dbReference type="ChEBI" id="CHEBI:30616"/>
        <dbReference type="ChEBI" id="CHEBI:63528"/>
        <dbReference type="ChEBI" id="CHEBI:456216"/>
        <dbReference type="EC" id="2.7.1.21"/>
    </reaction>
</comment>
<keyword evidence="9" id="KW-0862">Zinc</keyword>
<dbReference type="SUPFAM" id="SSF52540">
    <property type="entry name" value="P-loop containing nucleoside triphosphate hydrolases"/>
    <property type="match status" value="1"/>
</dbReference>
<proteinExistence type="inferred from homology"/>
<dbReference type="PANTHER" id="PTHR11441:SF0">
    <property type="entry name" value="THYMIDINE KINASE, CYTOSOLIC"/>
    <property type="match status" value="1"/>
</dbReference>
<keyword evidence="8 14" id="KW-0418">Kinase</keyword>
<dbReference type="GO" id="GO:0071897">
    <property type="term" value="P:DNA biosynthetic process"/>
    <property type="evidence" value="ECO:0007669"/>
    <property type="project" value="UniProtKB-KW"/>
</dbReference>
<accession>A0AAU7YQF8</accession>
<evidence type="ECO:0000256" key="7">
    <source>
        <dbReference type="ARBA" id="ARBA00022741"/>
    </source>
</evidence>
<evidence type="ECO:0000256" key="9">
    <source>
        <dbReference type="ARBA" id="ARBA00022833"/>
    </source>
</evidence>
<evidence type="ECO:0000256" key="3">
    <source>
        <dbReference type="ARBA" id="ARBA00020079"/>
    </source>
</evidence>
<comment type="similarity">
    <text evidence="1 15">Belongs to the thymidine kinase family.</text>
</comment>
<keyword evidence="7 14" id="KW-0547">Nucleotide-binding</keyword>
<dbReference type="PANTHER" id="PTHR11441">
    <property type="entry name" value="THYMIDINE KINASE"/>
    <property type="match status" value="1"/>
</dbReference>
<dbReference type="SUPFAM" id="SSF57716">
    <property type="entry name" value="Glucocorticoid receptor-like (DNA-binding domain)"/>
    <property type="match status" value="1"/>
</dbReference>
<keyword evidence="10 14" id="KW-0067">ATP-binding</keyword>
<dbReference type="PIRSF" id="PIRSF035805">
    <property type="entry name" value="TK_cell"/>
    <property type="match status" value="1"/>
</dbReference>
<evidence type="ECO:0000256" key="1">
    <source>
        <dbReference type="ARBA" id="ARBA00007587"/>
    </source>
</evidence>
<evidence type="ECO:0000256" key="8">
    <source>
        <dbReference type="ARBA" id="ARBA00022777"/>
    </source>
</evidence>
<evidence type="ECO:0000256" key="12">
    <source>
        <dbReference type="PIRSR" id="PIRSR035805-1"/>
    </source>
</evidence>